<dbReference type="VEuPathDB" id="FungiDB:PHYBLDRAFT_187516"/>
<feature type="compositionally biased region" description="Low complexity" evidence="1">
    <location>
        <begin position="65"/>
        <end position="83"/>
    </location>
</feature>
<dbReference type="InParanoid" id="A0A162N8L0"/>
<evidence type="ECO:0000256" key="1">
    <source>
        <dbReference type="SAM" id="MobiDB-lite"/>
    </source>
</evidence>
<keyword evidence="2" id="KW-0812">Transmembrane</keyword>
<feature type="transmembrane region" description="Helical" evidence="2">
    <location>
        <begin position="162"/>
        <end position="181"/>
    </location>
</feature>
<accession>A0A162N8L0</accession>
<proteinExistence type="predicted"/>
<dbReference type="OrthoDB" id="2283408at2759"/>
<gene>
    <name evidence="3" type="ORF">PHYBLDRAFT_187516</name>
</gene>
<organism evidence="3 4">
    <name type="scientific">Phycomyces blakesleeanus (strain ATCC 8743b / DSM 1359 / FGSC 10004 / NBRC 33097 / NRRL 1555)</name>
    <dbReference type="NCBI Taxonomy" id="763407"/>
    <lineage>
        <taxon>Eukaryota</taxon>
        <taxon>Fungi</taxon>
        <taxon>Fungi incertae sedis</taxon>
        <taxon>Mucoromycota</taxon>
        <taxon>Mucoromycotina</taxon>
        <taxon>Mucoromycetes</taxon>
        <taxon>Mucorales</taxon>
        <taxon>Phycomycetaceae</taxon>
        <taxon>Phycomyces</taxon>
    </lineage>
</organism>
<dbReference type="EMBL" id="KV440984">
    <property type="protein sequence ID" value="OAD72108.1"/>
    <property type="molecule type" value="Genomic_DNA"/>
</dbReference>
<keyword evidence="4" id="KW-1185">Reference proteome</keyword>
<dbReference type="RefSeq" id="XP_018290148.1">
    <property type="nucleotide sequence ID" value="XM_018439388.1"/>
</dbReference>
<dbReference type="GeneID" id="29000294"/>
<evidence type="ECO:0000313" key="3">
    <source>
        <dbReference type="EMBL" id="OAD72108.1"/>
    </source>
</evidence>
<dbReference type="Proteomes" id="UP000077315">
    <property type="component" value="Unassembled WGS sequence"/>
</dbReference>
<evidence type="ECO:0000256" key="2">
    <source>
        <dbReference type="SAM" id="Phobius"/>
    </source>
</evidence>
<keyword evidence="2" id="KW-0472">Membrane</keyword>
<protein>
    <submittedName>
        <fullName evidence="3">Uncharacterized protein</fullName>
    </submittedName>
</protein>
<keyword evidence="2" id="KW-1133">Transmembrane helix</keyword>
<reference evidence="4" key="1">
    <citation type="submission" date="2015-06" db="EMBL/GenBank/DDBJ databases">
        <title>Expansion of signal transduction pathways in fungi by whole-genome duplication.</title>
        <authorList>
            <consortium name="DOE Joint Genome Institute"/>
            <person name="Corrochano L.M."/>
            <person name="Kuo A."/>
            <person name="Marcet-Houben M."/>
            <person name="Polaino S."/>
            <person name="Salamov A."/>
            <person name="Villalobos J.M."/>
            <person name="Alvarez M.I."/>
            <person name="Avalos J."/>
            <person name="Benito E.P."/>
            <person name="Benoit I."/>
            <person name="Burger G."/>
            <person name="Camino L.P."/>
            <person name="Canovas D."/>
            <person name="Cerda-Olmedo E."/>
            <person name="Cheng J.-F."/>
            <person name="Dominguez A."/>
            <person name="Elias M."/>
            <person name="Eslava A.P."/>
            <person name="Glaser F."/>
            <person name="Grimwood J."/>
            <person name="Gutierrez G."/>
            <person name="Heitman J."/>
            <person name="Henrissat B."/>
            <person name="Iturriaga E.A."/>
            <person name="Lang B.F."/>
            <person name="Lavin J.L."/>
            <person name="Lee S."/>
            <person name="Li W."/>
            <person name="Lindquist E."/>
            <person name="Lopez-Garcia S."/>
            <person name="Luque E.M."/>
            <person name="Marcos A.T."/>
            <person name="Martin J."/>
            <person name="McCluskey K."/>
            <person name="Medina H.R."/>
            <person name="Miralles-Duran A."/>
            <person name="Miyazaki A."/>
            <person name="Munoz-Torres E."/>
            <person name="Oguiza J.A."/>
            <person name="Ohm R."/>
            <person name="Olmedo M."/>
            <person name="Orejas M."/>
            <person name="Ortiz-Castellanos L."/>
            <person name="Pisabarro A.G."/>
            <person name="Rodriguez-Romero J."/>
            <person name="Ruiz-Herrera J."/>
            <person name="Ruiz-Vazquez R."/>
            <person name="Sanz C."/>
            <person name="Schackwitz W."/>
            <person name="Schmutz J."/>
            <person name="Shahriari M."/>
            <person name="Shelest E."/>
            <person name="Silva-Franco F."/>
            <person name="Soanes D."/>
            <person name="Syed K."/>
            <person name="Tagua V.G."/>
            <person name="Talbot N.J."/>
            <person name="Thon M."/>
            <person name="De vries R.P."/>
            <person name="Wiebenga A."/>
            <person name="Yadav J.S."/>
            <person name="Braun E.L."/>
            <person name="Baker S."/>
            <person name="Garre V."/>
            <person name="Horwitz B."/>
            <person name="Torres-Martinez S."/>
            <person name="Idnurm A."/>
            <person name="Herrera-Estrella A."/>
            <person name="Gabaldon T."/>
            <person name="Grigoriev I.V."/>
        </authorList>
    </citation>
    <scope>NUCLEOTIDE SEQUENCE [LARGE SCALE GENOMIC DNA]</scope>
    <source>
        <strain evidence="4">NRRL 1555(-)</strain>
    </source>
</reference>
<evidence type="ECO:0000313" key="4">
    <source>
        <dbReference type="Proteomes" id="UP000077315"/>
    </source>
</evidence>
<feature type="region of interest" description="Disordered" evidence="1">
    <location>
        <begin position="65"/>
        <end position="152"/>
    </location>
</feature>
<sequence>MTSNVYPLASYRTSLYSRMIFRVALFMIVLQLHVALAQTSLPLPSITSSPDLDCTNSTNQDYSSCSSSLSSSSSLATTTTTTESAEESESSSILSTTSTTATSNSHLPTSLSVSASSAPSNTPRLTPTPFAPQPSVNTTGFDYGNTGPSKSEESWLKKNNRFIFVIVLGVVVGGLIIWYIVRSVQGMRRRLEQENHAQMLMLQQAQAGRNDHHHRVIPEESFNGYKMELSSSTIPSSPASPLAPYKTPTGLPASYCGMGLCSPTHYYISQLATLQYLFYIVLGRTKIRGHYFVKQEFDHCGFGSNYRYIAKYCASTLNLPDL</sequence>
<name>A0A162N8L0_PHYB8</name>
<dbReference type="STRING" id="763407.A0A162N8L0"/>
<feature type="compositionally biased region" description="Low complexity" evidence="1">
    <location>
        <begin position="90"/>
        <end position="120"/>
    </location>
</feature>
<dbReference type="AlphaFoldDB" id="A0A162N8L0"/>